<name>X1U434_9ZZZZ</name>
<feature type="non-terminal residue" evidence="1">
    <location>
        <position position="106"/>
    </location>
</feature>
<reference evidence="1" key="1">
    <citation type="journal article" date="2014" name="Front. Microbiol.">
        <title>High frequency of phylogenetically diverse reductive dehalogenase-homologous genes in deep subseafloor sedimentary metagenomes.</title>
        <authorList>
            <person name="Kawai M."/>
            <person name="Futagami T."/>
            <person name="Toyoda A."/>
            <person name="Takaki Y."/>
            <person name="Nishi S."/>
            <person name="Hori S."/>
            <person name="Arai W."/>
            <person name="Tsubouchi T."/>
            <person name="Morono Y."/>
            <person name="Uchiyama I."/>
            <person name="Ito T."/>
            <person name="Fujiyama A."/>
            <person name="Inagaki F."/>
            <person name="Takami H."/>
        </authorList>
    </citation>
    <scope>NUCLEOTIDE SEQUENCE</scope>
    <source>
        <strain evidence="1">Expedition CK06-06</strain>
    </source>
</reference>
<dbReference type="EMBL" id="BARW01023670">
    <property type="protein sequence ID" value="GAI98391.1"/>
    <property type="molecule type" value="Genomic_DNA"/>
</dbReference>
<organism evidence="1">
    <name type="scientific">marine sediment metagenome</name>
    <dbReference type="NCBI Taxonomy" id="412755"/>
    <lineage>
        <taxon>unclassified sequences</taxon>
        <taxon>metagenomes</taxon>
        <taxon>ecological metagenomes</taxon>
    </lineage>
</organism>
<evidence type="ECO:0000313" key="1">
    <source>
        <dbReference type="EMBL" id="GAI98391.1"/>
    </source>
</evidence>
<sequence>MTFAQISSILEPYNQTRKIIGFDTFEGFPHISDKDAAGTSENMYVGAYADESYEDILRCAKIHEGFRLLNRGEQVELVRGDICETAAQYLQENPHLVVSLLYLDCS</sequence>
<proteinExistence type="predicted"/>
<protein>
    <submittedName>
        <fullName evidence="1">Uncharacterized protein</fullName>
    </submittedName>
</protein>
<accession>X1U434</accession>
<comment type="caution">
    <text evidence="1">The sequence shown here is derived from an EMBL/GenBank/DDBJ whole genome shotgun (WGS) entry which is preliminary data.</text>
</comment>
<gene>
    <name evidence="1" type="ORF">S12H4_39205</name>
</gene>
<dbReference type="InterPro" id="IPR029063">
    <property type="entry name" value="SAM-dependent_MTases_sf"/>
</dbReference>
<dbReference type="AlphaFoldDB" id="X1U434"/>
<dbReference type="Gene3D" id="3.40.50.150">
    <property type="entry name" value="Vaccinia Virus protein VP39"/>
    <property type="match status" value="1"/>
</dbReference>